<accession>A0ABM0M3H1</accession>
<dbReference type="SUPFAM" id="SSF51905">
    <property type="entry name" value="FAD/NAD(P)-binding domain"/>
    <property type="match status" value="1"/>
</dbReference>
<protein>
    <submittedName>
        <fullName evidence="11">Prenylcysteine oxidase 1-like</fullName>
    </submittedName>
</protein>
<reference evidence="11" key="1">
    <citation type="submission" date="2025-08" db="UniProtKB">
        <authorList>
            <consortium name="RefSeq"/>
        </authorList>
    </citation>
    <scope>IDENTIFICATION</scope>
    <source>
        <tissue evidence="11">Testes</tissue>
    </source>
</reference>
<evidence type="ECO:0000256" key="2">
    <source>
        <dbReference type="ARBA" id="ARBA00009967"/>
    </source>
</evidence>
<gene>
    <name evidence="11" type="primary">LOC100370797</name>
</gene>
<keyword evidence="4" id="KW-0732">Signal</keyword>
<feature type="domain" description="Prenylcysteine lyase" evidence="9">
    <location>
        <begin position="109"/>
        <end position="471"/>
    </location>
</feature>
<keyword evidence="6 8" id="KW-0560">Oxidoreductase</keyword>
<evidence type="ECO:0000313" key="10">
    <source>
        <dbReference type="Proteomes" id="UP000694865"/>
    </source>
</evidence>
<evidence type="ECO:0000256" key="8">
    <source>
        <dbReference type="PIRNR" id="PIRNR036292"/>
    </source>
</evidence>
<dbReference type="InterPro" id="IPR010795">
    <property type="entry name" value="Prenylcys_lyase"/>
</dbReference>
<sequence>MYNAHAKSVQPEPSIRIGIIGGGIGGSSCSYFLHELFGAKASIDVYEPSDIGGRIATVDIGGHTYESGASIIHPGNMYMKKFTKEFGLKHKDKIPGQKMGFYDGEKFVFLESDWVIATYAKMLWHYGWDLIKFRREIGVFVEKFSRIYDSQKKGVAYSSVEGIMNTIGGNEVVDYTKVPFLKALKDRGYKDVIIDEMMAIATRVNYGQSVNMSAFAGFVSVAGIQGGLFSVHGGNNQVCSQLLQKSRANIIKSTIKGVKLDTESATPGYYLTIAANENSNSTFHTSERYDIIVIATPLHEGKSNISFEGFPKKITNFPGRFHRTVATFVDGELNTASFGFKNMSGCPNQILTTKDNQFKINSIAHNLPIDCKVGNKESQKPVWKVFSKEPLSEKQLYALFASRKEMKVVDWLAYPHYDPQNSLPKFELHDQLYYINGIEWAASAIEMLIVGSRNTALLAYNKYNGLNDMIDVDFNQKTEL</sequence>
<dbReference type="Pfam" id="PF07156">
    <property type="entry name" value="Prenylcys_lyase"/>
    <property type="match status" value="1"/>
</dbReference>
<dbReference type="RefSeq" id="XP_006814562.1">
    <property type="nucleotide sequence ID" value="XM_006814499.1"/>
</dbReference>
<comment type="similarity">
    <text evidence="2 8">Belongs to the prenylcysteine oxidase family.</text>
</comment>
<dbReference type="Proteomes" id="UP000694865">
    <property type="component" value="Unplaced"/>
</dbReference>
<keyword evidence="10" id="KW-1185">Reference proteome</keyword>
<name>A0ABM0M3H1_SACKO</name>
<evidence type="ECO:0000313" key="11">
    <source>
        <dbReference type="RefSeq" id="XP_006814562.1"/>
    </source>
</evidence>
<dbReference type="InterPro" id="IPR036188">
    <property type="entry name" value="FAD/NAD-bd_sf"/>
</dbReference>
<dbReference type="Pfam" id="PF13450">
    <property type="entry name" value="NAD_binding_8"/>
    <property type="match status" value="1"/>
</dbReference>
<comment type="cofactor">
    <cofactor evidence="1 8">
        <name>FAD</name>
        <dbReference type="ChEBI" id="CHEBI:57692"/>
    </cofactor>
</comment>
<dbReference type="GeneID" id="100370797"/>
<evidence type="ECO:0000256" key="6">
    <source>
        <dbReference type="ARBA" id="ARBA00023002"/>
    </source>
</evidence>
<proteinExistence type="inferred from homology"/>
<dbReference type="PANTHER" id="PTHR15944:SF0">
    <property type="entry name" value="PRENYLCYSTEINE LYASE DOMAIN-CONTAINING PROTEIN"/>
    <property type="match status" value="1"/>
</dbReference>
<keyword evidence="5 8" id="KW-0274">FAD</keyword>
<dbReference type="Gene3D" id="3.50.50.60">
    <property type="entry name" value="FAD/NAD(P)-binding domain"/>
    <property type="match status" value="1"/>
</dbReference>
<dbReference type="InterPro" id="IPR017046">
    <property type="entry name" value="Prenylcysteine_Oxase1"/>
</dbReference>
<evidence type="ECO:0000256" key="7">
    <source>
        <dbReference type="ARBA" id="ARBA00023180"/>
    </source>
</evidence>
<evidence type="ECO:0000256" key="3">
    <source>
        <dbReference type="ARBA" id="ARBA00022630"/>
    </source>
</evidence>
<evidence type="ECO:0000256" key="4">
    <source>
        <dbReference type="ARBA" id="ARBA00022729"/>
    </source>
</evidence>
<keyword evidence="3 8" id="KW-0285">Flavoprotein</keyword>
<dbReference type="PANTHER" id="PTHR15944">
    <property type="entry name" value="FARNESYLCYSTEINE LYASE"/>
    <property type="match status" value="1"/>
</dbReference>
<evidence type="ECO:0000256" key="5">
    <source>
        <dbReference type="ARBA" id="ARBA00022827"/>
    </source>
</evidence>
<dbReference type="PROSITE" id="PS51257">
    <property type="entry name" value="PROKAR_LIPOPROTEIN"/>
    <property type="match status" value="1"/>
</dbReference>
<evidence type="ECO:0000259" key="9">
    <source>
        <dbReference type="Pfam" id="PF07156"/>
    </source>
</evidence>
<keyword evidence="7" id="KW-0325">Glycoprotein</keyword>
<evidence type="ECO:0000256" key="1">
    <source>
        <dbReference type="ARBA" id="ARBA00001974"/>
    </source>
</evidence>
<organism evidence="10 11">
    <name type="scientific">Saccoglossus kowalevskii</name>
    <name type="common">Acorn worm</name>
    <dbReference type="NCBI Taxonomy" id="10224"/>
    <lineage>
        <taxon>Eukaryota</taxon>
        <taxon>Metazoa</taxon>
        <taxon>Hemichordata</taxon>
        <taxon>Enteropneusta</taxon>
        <taxon>Harrimaniidae</taxon>
        <taxon>Saccoglossus</taxon>
    </lineage>
</organism>
<dbReference type="PIRSF" id="PIRSF036292">
    <property type="entry name" value="Prenylcysteine_oxidase"/>
    <property type="match status" value="1"/>
</dbReference>